<name>A0AAV2QLE3_MEGNR</name>
<keyword evidence="5" id="KW-1185">Reference proteome</keyword>
<dbReference type="GO" id="GO:0045053">
    <property type="term" value="P:protein retention in Golgi apparatus"/>
    <property type="evidence" value="ECO:0007669"/>
    <property type="project" value="TreeGrafter"/>
</dbReference>
<evidence type="ECO:0000259" key="3">
    <source>
        <dbReference type="Pfam" id="PF12624"/>
    </source>
</evidence>
<reference evidence="4 5" key="1">
    <citation type="submission" date="2024-05" db="EMBL/GenBank/DDBJ databases">
        <authorList>
            <person name="Wallberg A."/>
        </authorList>
    </citation>
    <scope>NUCLEOTIDE SEQUENCE [LARGE SCALE GENOMIC DNA]</scope>
</reference>
<dbReference type="InterPro" id="IPR026854">
    <property type="entry name" value="VPS13_N"/>
</dbReference>
<comment type="caution">
    <text evidence="4">The sequence shown here is derived from an EMBL/GenBank/DDBJ whole genome shotgun (WGS) entry which is preliminary data.</text>
</comment>
<sequence>MEWLSKKVVASLVNQWFGHLIEDLTSQEVNDALLSGQVNLTNLNIRRDALSFLDSYYGGSVPIEVKKGSIGRVSLTIPYSSLFTQPLVVNIEDVVLLVSPVVEYDEEKEKELERARKRQKLLHLFPESVSSEPQNQNVWGMLYNRLWNNLELQISNVHIRYEDAYSCPAQPLVIGLCLQSFSIQTTNHKWKKSQVDRSATMVNKVIDIVSGSIYINPASDKQRIVMPHINSDLWHHYLIQGLETFSINEEPFQFVLQPVRCKVKMRQQMMREARVPGLLMDAVIKDAALSLSQDQYQAITRLAQAFTIINVNRQFLKYRPSVPLKRHAVEWWQYAAKAIIGEQIRPFSWNSIKEHRKIYRDYSNLYRKYLIEGHSGELEADLMKYEDQLDITNIVLARMHVKIMISVQEPELVDDVQQIDNGWWSWLWGTNNQNNHRELMPNIVGTRRKNCIVSSLSKEERQQLTEALSKLDGTEDPERSSDDIDQKLYLSLQNITLMLSKNDQDVALTSLSGLVLSAENRLGVGYQKYSAKAESLSIEAVNIEQELVCITKLVEDTPTAGYGIAFSCDFECNPLNSAADYAFSMKLDPVELTYNQVKLY</sequence>
<keyword evidence="2" id="KW-0813">Transport</keyword>
<feature type="domain" description="Chorein N-terminal" evidence="3">
    <location>
        <begin position="7"/>
        <end position="592"/>
    </location>
</feature>
<comment type="similarity">
    <text evidence="1">Belongs to the VPS13 family.</text>
</comment>
<evidence type="ECO:0000256" key="1">
    <source>
        <dbReference type="ARBA" id="ARBA00006545"/>
    </source>
</evidence>
<dbReference type="GO" id="GO:0006623">
    <property type="term" value="P:protein targeting to vacuole"/>
    <property type="evidence" value="ECO:0007669"/>
    <property type="project" value="TreeGrafter"/>
</dbReference>
<dbReference type="AlphaFoldDB" id="A0AAV2QLE3"/>
<evidence type="ECO:0000256" key="2">
    <source>
        <dbReference type="ARBA" id="ARBA00022448"/>
    </source>
</evidence>
<evidence type="ECO:0000313" key="5">
    <source>
        <dbReference type="Proteomes" id="UP001497623"/>
    </source>
</evidence>
<dbReference type="Proteomes" id="UP001497623">
    <property type="component" value="Unassembled WGS sequence"/>
</dbReference>
<feature type="non-terminal residue" evidence="4">
    <location>
        <position position="600"/>
    </location>
</feature>
<organism evidence="4 5">
    <name type="scientific">Meganyctiphanes norvegica</name>
    <name type="common">Northern krill</name>
    <name type="synonym">Thysanopoda norvegica</name>
    <dbReference type="NCBI Taxonomy" id="48144"/>
    <lineage>
        <taxon>Eukaryota</taxon>
        <taxon>Metazoa</taxon>
        <taxon>Ecdysozoa</taxon>
        <taxon>Arthropoda</taxon>
        <taxon>Crustacea</taxon>
        <taxon>Multicrustacea</taxon>
        <taxon>Malacostraca</taxon>
        <taxon>Eumalacostraca</taxon>
        <taxon>Eucarida</taxon>
        <taxon>Euphausiacea</taxon>
        <taxon>Euphausiidae</taxon>
        <taxon>Meganyctiphanes</taxon>
    </lineage>
</organism>
<dbReference type="PANTHER" id="PTHR16166:SF93">
    <property type="entry name" value="INTERMEMBRANE LIPID TRANSFER PROTEIN VPS13"/>
    <property type="match status" value="1"/>
</dbReference>
<proteinExistence type="inferred from homology"/>
<evidence type="ECO:0000313" key="4">
    <source>
        <dbReference type="EMBL" id="CAL4088551.1"/>
    </source>
</evidence>
<gene>
    <name evidence="4" type="ORF">MNOR_LOCUS13583</name>
</gene>
<dbReference type="PANTHER" id="PTHR16166">
    <property type="entry name" value="VACUOLAR PROTEIN SORTING-ASSOCIATED PROTEIN VPS13"/>
    <property type="match status" value="1"/>
</dbReference>
<dbReference type="InterPro" id="IPR026847">
    <property type="entry name" value="VPS13"/>
</dbReference>
<dbReference type="Pfam" id="PF12624">
    <property type="entry name" value="VPS13_N"/>
    <property type="match status" value="1"/>
</dbReference>
<protein>
    <recommendedName>
        <fullName evidence="3">Chorein N-terminal domain-containing protein</fullName>
    </recommendedName>
</protein>
<accession>A0AAV2QLE3</accession>
<dbReference type="EMBL" id="CAXKWB010007826">
    <property type="protein sequence ID" value="CAL4088551.1"/>
    <property type="molecule type" value="Genomic_DNA"/>
</dbReference>